<feature type="transmembrane region" description="Helical" evidence="3">
    <location>
        <begin position="613"/>
        <end position="633"/>
    </location>
</feature>
<name>A0AAD4LU58_9AGAM</name>
<organism evidence="4 5">
    <name type="scientific">Multifurca ochricompacta</name>
    <dbReference type="NCBI Taxonomy" id="376703"/>
    <lineage>
        <taxon>Eukaryota</taxon>
        <taxon>Fungi</taxon>
        <taxon>Dikarya</taxon>
        <taxon>Basidiomycota</taxon>
        <taxon>Agaricomycotina</taxon>
        <taxon>Agaricomycetes</taxon>
        <taxon>Russulales</taxon>
        <taxon>Russulaceae</taxon>
        <taxon>Multifurca</taxon>
    </lineage>
</organism>
<sequence>MSSSAAITPPSPLPLGSSNKYDPALKPNPHPYAIKTTHTALLSRSNSSGHNSPSKYFYTPLARPSSRSPTKSEHGYRGHRYSTSLTGELSYPLPSPLPSPVHSQRSHSEDEDSIRRQRADTLPTYLANNSNSNAASMKPEDDLPLNPKTWTPSQLSVYLTTALRVRSGECLPDRVARDITSWIRREGVSGRIFLRWMDEDIKALGVNTLWRGALLAASRNLRQNILRGRIWGHPASDLEQELEQEQGDENSTPFETALYASSSSSLDLSLAGRDVDPSPERHVVRRMRLNGDGNSRVRGMVDKWERESASSRSSSRNSNHSNGHRGSEGDSESEEPGSGEVEMDGDDVNAVADGLAEDHFPDGKGVEALAVEEPSIEDLLATESLAPKDGSWGARAWEELDIGTTIRRIEAHDTVVPRRDGSGSSGSGSGRMREVAKEEAQPARPTVADIFAEPVDTASAPALADAEVQVDPYAEAEAEAEAKMEAELEAKERELENEVRDARALLEEFRRRLEQVEARVGAMEAEWRTSESEQQILAQHHHHQQQQQQSQLGGTPKETYHDKGVEALEFNTDIHATEVGETVLAEEEDTKRERHLVPLPREVDLGPTTVSDLPSYVLFVGFGVCAVVLQVVLKRVVGRNMKP</sequence>
<feature type="compositionally biased region" description="Low complexity" evidence="2">
    <location>
        <begin position="43"/>
        <end position="54"/>
    </location>
</feature>
<keyword evidence="1" id="KW-0175">Coiled coil</keyword>
<evidence type="ECO:0000313" key="4">
    <source>
        <dbReference type="EMBL" id="KAI0290259.1"/>
    </source>
</evidence>
<keyword evidence="3" id="KW-0472">Membrane</keyword>
<keyword evidence="5" id="KW-1185">Reference proteome</keyword>
<feature type="region of interest" description="Disordered" evidence="2">
    <location>
        <begin position="1"/>
        <end position="147"/>
    </location>
</feature>
<comment type="caution">
    <text evidence="4">The sequence shown here is derived from an EMBL/GenBank/DDBJ whole genome shotgun (WGS) entry which is preliminary data.</text>
</comment>
<feature type="compositionally biased region" description="Basic and acidic residues" evidence="2">
    <location>
        <begin position="299"/>
        <end position="309"/>
    </location>
</feature>
<evidence type="ECO:0000256" key="3">
    <source>
        <dbReference type="SAM" id="Phobius"/>
    </source>
</evidence>
<keyword evidence="3" id="KW-1133">Transmembrane helix</keyword>
<protein>
    <submittedName>
        <fullName evidence="4">Uncharacterized protein</fullName>
    </submittedName>
</protein>
<accession>A0AAD4LU58</accession>
<dbReference type="AlphaFoldDB" id="A0AAD4LU58"/>
<gene>
    <name evidence="4" type="ORF">B0F90DRAFT_1672049</name>
</gene>
<feature type="compositionally biased region" description="Basic and acidic residues" evidence="2">
    <location>
        <begin position="273"/>
        <end position="282"/>
    </location>
</feature>
<dbReference type="Proteomes" id="UP001203297">
    <property type="component" value="Unassembled WGS sequence"/>
</dbReference>
<reference evidence="4" key="1">
    <citation type="journal article" date="2022" name="New Phytol.">
        <title>Evolutionary transition to the ectomycorrhizal habit in the genomes of a hyperdiverse lineage of mushroom-forming fungi.</title>
        <authorList>
            <person name="Looney B."/>
            <person name="Miyauchi S."/>
            <person name="Morin E."/>
            <person name="Drula E."/>
            <person name="Courty P.E."/>
            <person name="Kohler A."/>
            <person name="Kuo A."/>
            <person name="LaButti K."/>
            <person name="Pangilinan J."/>
            <person name="Lipzen A."/>
            <person name="Riley R."/>
            <person name="Andreopoulos W."/>
            <person name="He G."/>
            <person name="Johnson J."/>
            <person name="Nolan M."/>
            <person name="Tritt A."/>
            <person name="Barry K.W."/>
            <person name="Grigoriev I.V."/>
            <person name="Nagy L.G."/>
            <person name="Hibbett D."/>
            <person name="Henrissat B."/>
            <person name="Matheny P.B."/>
            <person name="Labbe J."/>
            <person name="Martin F.M."/>
        </authorList>
    </citation>
    <scope>NUCLEOTIDE SEQUENCE</scope>
    <source>
        <strain evidence="4">BPL690</strain>
    </source>
</reference>
<feature type="region of interest" description="Disordered" evidence="2">
    <location>
        <begin position="268"/>
        <end position="345"/>
    </location>
</feature>
<keyword evidence="3" id="KW-0812">Transmembrane</keyword>
<evidence type="ECO:0000256" key="2">
    <source>
        <dbReference type="SAM" id="MobiDB-lite"/>
    </source>
</evidence>
<evidence type="ECO:0000313" key="5">
    <source>
        <dbReference type="Proteomes" id="UP001203297"/>
    </source>
</evidence>
<feature type="compositionally biased region" description="Low complexity" evidence="2">
    <location>
        <begin position="127"/>
        <end position="136"/>
    </location>
</feature>
<feature type="compositionally biased region" description="Low complexity" evidence="2">
    <location>
        <begin position="310"/>
        <end position="321"/>
    </location>
</feature>
<evidence type="ECO:0000256" key="1">
    <source>
        <dbReference type="SAM" id="Coils"/>
    </source>
</evidence>
<feature type="compositionally biased region" description="Acidic residues" evidence="2">
    <location>
        <begin position="329"/>
        <end position="345"/>
    </location>
</feature>
<dbReference type="EMBL" id="WTXG01000238">
    <property type="protein sequence ID" value="KAI0290259.1"/>
    <property type="molecule type" value="Genomic_DNA"/>
</dbReference>
<feature type="coiled-coil region" evidence="1">
    <location>
        <begin position="473"/>
        <end position="526"/>
    </location>
</feature>
<feature type="region of interest" description="Disordered" evidence="2">
    <location>
        <begin position="531"/>
        <end position="559"/>
    </location>
</feature>
<proteinExistence type="predicted"/>